<protein>
    <submittedName>
        <fullName evidence="1">Uncharacterized protein</fullName>
    </submittedName>
</protein>
<evidence type="ECO:0000313" key="1">
    <source>
        <dbReference type="EMBL" id="KAL2801847.1"/>
    </source>
</evidence>
<reference evidence="1 2" key="1">
    <citation type="submission" date="2024-07" db="EMBL/GenBank/DDBJ databases">
        <title>Section-level genome sequencing and comparative genomics of Aspergillus sections Usti and Cavernicolus.</title>
        <authorList>
            <consortium name="Lawrence Berkeley National Laboratory"/>
            <person name="Nybo J.L."/>
            <person name="Vesth T.C."/>
            <person name="Theobald S."/>
            <person name="Frisvad J.C."/>
            <person name="Larsen T.O."/>
            <person name="Kjaerboelling I."/>
            <person name="Rothschild-Mancinelli K."/>
            <person name="Lyhne E.K."/>
            <person name="Kogle M.E."/>
            <person name="Barry K."/>
            <person name="Clum A."/>
            <person name="Na H."/>
            <person name="Ledsgaard L."/>
            <person name="Lin J."/>
            <person name="Lipzen A."/>
            <person name="Kuo A."/>
            <person name="Riley R."/>
            <person name="Mondo S."/>
            <person name="Labutti K."/>
            <person name="Haridas S."/>
            <person name="Pangalinan J."/>
            <person name="Salamov A.A."/>
            <person name="Simmons B.A."/>
            <person name="Magnuson J.K."/>
            <person name="Chen J."/>
            <person name="Drula E."/>
            <person name="Henrissat B."/>
            <person name="Wiebenga A."/>
            <person name="Lubbers R.J."/>
            <person name="Gomes A.C."/>
            <person name="Makela M.R."/>
            <person name="Stajich J."/>
            <person name="Grigoriev I.V."/>
            <person name="Mortensen U.H."/>
            <person name="De Vries R.P."/>
            <person name="Baker S.E."/>
            <person name="Andersen M.R."/>
        </authorList>
    </citation>
    <scope>NUCLEOTIDE SEQUENCE [LARGE SCALE GENOMIC DNA]</scope>
    <source>
        <strain evidence="1 2">CBS 588.65</strain>
    </source>
</reference>
<organism evidence="1 2">
    <name type="scientific">Aspergillus granulosus</name>
    <dbReference type="NCBI Taxonomy" id="176169"/>
    <lineage>
        <taxon>Eukaryota</taxon>
        <taxon>Fungi</taxon>
        <taxon>Dikarya</taxon>
        <taxon>Ascomycota</taxon>
        <taxon>Pezizomycotina</taxon>
        <taxon>Eurotiomycetes</taxon>
        <taxon>Eurotiomycetidae</taxon>
        <taxon>Eurotiales</taxon>
        <taxon>Aspergillaceae</taxon>
        <taxon>Aspergillus</taxon>
        <taxon>Aspergillus subgen. Nidulantes</taxon>
    </lineage>
</organism>
<dbReference type="PANTHER" id="PTHR35605:SF1">
    <property type="entry name" value="ECP2 EFFECTOR PROTEIN DOMAIN-CONTAINING PROTEIN-RELATED"/>
    <property type="match status" value="1"/>
</dbReference>
<accession>A0ABR4GS10</accession>
<comment type="caution">
    <text evidence="1">The sequence shown here is derived from an EMBL/GenBank/DDBJ whole genome shotgun (WGS) entry which is preliminary data.</text>
</comment>
<evidence type="ECO:0000313" key="2">
    <source>
        <dbReference type="Proteomes" id="UP001610334"/>
    </source>
</evidence>
<proteinExistence type="predicted"/>
<gene>
    <name evidence="1" type="ORF">BJX63DRAFT_146361</name>
</gene>
<sequence length="195" mass="21676">MNDIALWNVSPSPGAPPITLNGTVEQVYAKLLEINPNYDKDWGNANDEGKIEGVIHSNFDLDVDVDTAVGSETDIHAGLESRDDLEPLHPREGLTCEADRNADMWHIHDGIRYLRKVKGQPVNDPGQCGRVSCSGNSAIWWCNLDPDHRKVLPSFNNIADGAQVIADNCRRGPNRVRGKLGHRDRWQVIVQHAKC</sequence>
<dbReference type="EMBL" id="JBFXLT010000236">
    <property type="protein sequence ID" value="KAL2801847.1"/>
    <property type="molecule type" value="Genomic_DNA"/>
</dbReference>
<name>A0ABR4GS10_9EURO</name>
<keyword evidence="2" id="KW-1185">Reference proteome</keyword>
<dbReference type="PANTHER" id="PTHR35605">
    <property type="entry name" value="ECP2 EFFECTOR PROTEIN DOMAIN-CONTAINING PROTEIN-RELATED"/>
    <property type="match status" value="1"/>
</dbReference>
<dbReference type="Proteomes" id="UP001610334">
    <property type="component" value="Unassembled WGS sequence"/>
</dbReference>